<dbReference type="Gene3D" id="3.90.1720.10">
    <property type="entry name" value="endopeptidase domain like (from Nostoc punctiforme)"/>
    <property type="match status" value="1"/>
</dbReference>
<comment type="caution">
    <text evidence="7">The sequence shown here is derived from an EMBL/GenBank/DDBJ whole genome shotgun (WGS) entry which is preliminary data.</text>
</comment>
<evidence type="ECO:0000256" key="2">
    <source>
        <dbReference type="ARBA" id="ARBA00022670"/>
    </source>
</evidence>
<keyword evidence="5" id="KW-0732">Signal</keyword>
<feature type="chain" id="PRO_5046743937" evidence="5">
    <location>
        <begin position="38"/>
        <end position="166"/>
    </location>
</feature>
<dbReference type="Proteomes" id="UP001161691">
    <property type="component" value="Unassembled WGS sequence"/>
</dbReference>
<feature type="signal peptide" evidence="5">
    <location>
        <begin position="1"/>
        <end position="37"/>
    </location>
</feature>
<feature type="domain" description="NlpC/P60" evidence="6">
    <location>
        <begin position="42"/>
        <end position="166"/>
    </location>
</feature>
<keyword evidence="8" id="KW-1185">Reference proteome</keyword>
<keyword evidence="4" id="KW-0788">Thiol protease</keyword>
<protein>
    <submittedName>
        <fullName evidence="7">C40 family peptidase</fullName>
    </submittedName>
</protein>
<dbReference type="InterPro" id="IPR051202">
    <property type="entry name" value="Peptidase_C40"/>
</dbReference>
<dbReference type="InterPro" id="IPR038765">
    <property type="entry name" value="Papain-like_cys_pep_sf"/>
</dbReference>
<evidence type="ECO:0000259" key="6">
    <source>
        <dbReference type="PROSITE" id="PS51935"/>
    </source>
</evidence>
<keyword evidence="3" id="KW-0378">Hydrolase</keyword>
<dbReference type="PANTHER" id="PTHR47053">
    <property type="entry name" value="MUREIN DD-ENDOPEPTIDASE MEPH-RELATED"/>
    <property type="match status" value="1"/>
</dbReference>
<gene>
    <name evidence="7" type="ORF">KB449_11745</name>
</gene>
<dbReference type="EMBL" id="JAGRPV010000001">
    <property type="protein sequence ID" value="MDI4645642.1"/>
    <property type="molecule type" value="Genomic_DNA"/>
</dbReference>
<evidence type="ECO:0000313" key="7">
    <source>
        <dbReference type="EMBL" id="MDI4645642.1"/>
    </source>
</evidence>
<evidence type="ECO:0000256" key="1">
    <source>
        <dbReference type="ARBA" id="ARBA00007074"/>
    </source>
</evidence>
<sequence>MSINIRSRLIRKIASLGLCAAIAVSGTIFVSAPKASAAATTTVKADKIITLGKKYLGVKYRLGAPTGTTKVFDCSSFTQYIFGKYGVKLPRVSSAQATKGKTVAQSELKKGDLVFFKSSNSSKIGHVAVYIGNNKILHTYGKPGVTITSLSASYWKTHYKTAKRVL</sequence>
<dbReference type="SUPFAM" id="SSF54001">
    <property type="entry name" value="Cysteine proteinases"/>
    <property type="match status" value="1"/>
</dbReference>
<dbReference type="Pfam" id="PF00877">
    <property type="entry name" value="NLPC_P60"/>
    <property type="match status" value="1"/>
</dbReference>
<evidence type="ECO:0000313" key="8">
    <source>
        <dbReference type="Proteomes" id="UP001161691"/>
    </source>
</evidence>
<name>A0ABT6TIG0_9BACL</name>
<keyword evidence="2" id="KW-0645">Protease</keyword>
<evidence type="ECO:0000256" key="5">
    <source>
        <dbReference type="SAM" id="SignalP"/>
    </source>
</evidence>
<organism evidence="7 8">
    <name type="scientific">Cohnella hashimotonis</name>
    <dbReference type="NCBI Taxonomy" id="2826895"/>
    <lineage>
        <taxon>Bacteria</taxon>
        <taxon>Bacillati</taxon>
        <taxon>Bacillota</taxon>
        <taxon>Bacilli</taxon>
        <taxon>Bacillales</taxon>
        <taxon>Paenibacillaceae</taxon>
        <taxon>Cohnella</taxon>
    </lineage>
</organism>
<comment type="similarity">
    <text evidence="1">Belongs to the peptidase C40 family.</text>
</comment>
<dbReference type="RefSeq" id="WP_282908549.1">
    <property type="nucleotide sequence ID" value="NZ_JAGRPV010000001.1"/>
</dbReference>
<accession>A0ABT6TIG0</accession>
<dbReference type="InterPro" id="IPR000064">
    <property type="entry name" value="NLP_P60_dom"/>
</dbReference>
<evidence type="ECO:0000256" key="3">
    <source>
        <dbReference type="ARBA" id="ARBA00022801"/>
    </source>
</evidence>
<dbReference type="PANTHER" id="PTHR47053:SF1">
    <property type="entry name" value="MUREIN DD-ENDOPEPTIDASE MEPH-RELATED"/>
    <property type="match status" value="1"/>
</dbReference>
<reference evidence="7" key="1">
    <citation type="submission" date="2023-04" db="EMBL/GenBank/DDBJ databases">
        <title>Comparative genomic analysis of Cohnella hashimotonis sp. nov., isolated from the International Space Station.</title>
        <authorList>
            <person name="Venkateswaran K."/>
            <person name="Simpson A."/>
        </authorList>
    </citation>
    <scope>NUCLEOTIDE SEQUENCE</scope>
    <source>
        <strain evidence="7">F6_2S_P_1</strain>
    </source>
</reference>
<evidence type="ECO:0000256" key="4">
    <source>
        <dbReference type="ARBA" id="ARBA00022807"/>
    </source>
</evidence>
<proteinExistence type="inferred from homology"/>
<dbReference type="PROSITE" id="PS51935">
    <property type="entry name" value="NLPC_P60"/>
    <property type="match status" value="1"/>
</dbReference>